<dbReference type="InterPro" id="IPR016047">
    <property type="entry name" value="M23ase_b-sheet_dom"/>
</dbReference>
<evidence type="ECO:0000259" key="2">
    <source>
        <dbReference type="PROSITE" id="PS51782"/>
    </source>
</evidence>
<proteinExistence type="predicted"/>
<dbReference type="CDD" id="cd12797">
    <property type="entry name" value="M23_peptidase"/>
    <property type="match status" value="1"/>
</dbReference>
<feature type="region of interest" description="Disordered" evidence="1">
    <location>
        <begin position="561"/>
        <end position="584"/>
    </location>
</feature>
<dbReference type="InterPro" id="IPR011055">
    <property type="entry name" value="Dup_hybrid_motif"/>
</dbReference>
<dbReference type="CDD" id="cd00118">
    <property type="entry name" value="LysM"/>
    <property type="match status" value="1"/>
</dbReference>
<keyword evidence="4" id="KW-1185">Reference proteome</keyword>
<feature type="compositionally biased region" description="Polar residues" evidence="1">
    <location>
        <begin position="565"/>
        <end position="584"/>
    </location>
</feature>
<reference evidence="3 4" key="1">
    <citation type="submission" date="2012-06" db="EMBL/GenBank/DDBJ databases">
        <title>Finished chromosome of genome of Crinalium epipsammum PCC 9333.</title>
        <authorList>
            <consortium name="US DOE Joint Genome Institute"/>
            <person name="Gugger M."/>
            <person name="Coursin T."/>
            <person name="Rippka R."/>
            <person name="Tandeau De Marsac N."/>
            <person name="Huntemann M."/>
            <person name="Wei C.-L."/>
            <person name="Han J."/>
            <person name="Detter J.C."/>
            <person name="Han C."/>
            <person name="Tapia R."/>
            <person name="Davenport K."/>
            <person name="Daligault H."/>
            <person name="Erkkila T."/>
            <person name="Gu W."/>
            <person name="Munk A.C.C."/>
            <person name="Teshima H."/>
            <person name="Xu Y."/>
            <person name="Chain P."/>
            <person name="Chen A."/>
            <person name="Krypides N."/>
            <person name="Mavromatis K."/>
            <person name="Markowitz V."/>
            <person name="Szeto E."/>
            <person name="Ivanova N."/>
            <person name="Mikhailova N."/>
            <person name="Ovchinnikova G."/>
            <person name="Pagani I."/>
            <person name="Pati A."/>
            <person name="Goodwin L."/>
            <person name="Peters L."/>
            <person name="Pitluck S."/>
            <person name="Woyke T."/>
            <person name="Kerfeld C."/>
        </authorList>
    </citation>
    <scope>NUCLEOTIDE SEQUENCE [LARGE SCALE GENOMIC DNA]</scope>
    <source>
        <strain evidence="3 4">PCC 9333</strain>
    </source>
</reference>
<dbReference type="Proteomes" id="UP000010472">
    <property type="component" value="Chromosome"/>
</dbReference>
<dbReference type="InterPro" id="IPR036779">
    <property type="entry name" value="LysM_dom_sf"/>
</dbReference>
<dbReference type="Pfam" id="PF01476">
    <property type="entry name" value="LysM"/>
    <property type="match status" value="1"/>
</dbReference>
<gene>
    <name evidence="3" type="ORF">Cri9333_1356</name>
</gene>
<feature type="compositionally biased region" description="Low complexity" evidence="1">
    <location>
        <begin position="511"/>
        <end position="527"/>
    </location>
</feature>
<evidence type="ECO:0000313" key="3">
    <source>
        <dbReference type="EMBL" id="AFZ12251.1"/>
    </source>
</evidence>
<organism evidence="3 4">
    <name type="scientific">Crinalium epipsammum PCC 9333</name>
    <dbReference type="NCBI Taxonomy" id="1173022"/>
    <lineage>
        <taxon>Bacteria</taxon>
        <taxon>Bacillati</taxon>
        <taxon>Cyanobacteriota</taxon>
        <taxon>Cyanophyceae</taxon>
        <taxon>Gomontiellales</taxon>
        <taxon>Gomontiellaceae</taxon>
        <taxon>Crinalium</taxon>
    </lineage>
</organism>
<dbReference type="InterPro" id="IPR018392">
    <property type="entry name" value="LysM"/>
</dbReference>
<dbReference type="OrthoDB" id="507840at2"/>
<dbReference type="Gene3D" id="2.70.70.10">
    <property type="entry name" value="Glucose Permease (Domain IIA)"/>
    <property type="match status" value="1"/>
</dbReference>
<dbReference type="GO" id="GO:0004222">
    <property type="term" value="F:metalloendopeptidase activity"/>
    <property type="evidence" value="ECO:0007669"/>
    <property type="project" value="TreeGrafter"/>
</dbReference>
<name>K9VWA2_9CYAN</name>
<dbReference type="SUPFAM" id="SSF51261">
    <property type="entry name" value="Duplicated hybrid motif"/>
    <property type="match status" value="1"/>
</dbReference>
<dbReference type="STRING" id="1173022.Cri9333_1356"/>
<dbReference type="eggNOG" id="COG1388">
    <property type="taxonomic scope" value="Bacteria"/>
</dbReference>
<evidence type="ECO:0000313" key="4">
    <source>
        <dbReference type="Proteomes" id="UP000010472"/>
    </source>
</evidence>
<dbReference type="SUPFAM" id="SSF54106">
    <property type="entry name" value="LysM domain"/>
    <property type="match status" value="1"/>
</dbReference>
<dbReference type="EMBL" id="CP003620">
    <property type="protein sequence ID" value="AFZ12251.1"/>
    <property type="molecule type" value="Genomic_DNA"/>
</dbReference>
<feature type="region of interest" description="Disordered" evidence="1">
    <location>
        <begin position="506"/>
        <end position="527"/>
    </location>
</feature>
<sequence>MKRAFTHKVEYFPSYAADNNALAKLSGGKLPGELANTVKANSPEVNRRACTSAAMIGLAISMGASSLLLPNQSDEAIAAEPMAGEPTTTSTASETAVELPTSTAELQPAVSNLQAEAFQAAIPDQAPTVIEHHVQADQLQLAPTSKVDEASLTTSNSFSAKSVPPTQVPRISSVGSIVKLPAGDRQQFTQLDKVNSPQFQPSSPTQISPQLQAGQSVNFPSTVNDLLKATQEEVIAQLRHRSSNDQAQLKFEESTNKLATPKIARREFSVSLKPLTTKEAVQVQQPAVQGLETSVNSPFAVNNSLTSPKKLVSPTMMPLLATTSNRVVMPVSLPATSVTSPVLIAPVAEKSSNATDFQTTISATPAVPKPVVIEPQQRIAKTTVYQVRPGDTVEEIAEAYTVTPKQLVRSNKIDNPNLIKINQQLRIPPVNSISLVSQIQPTSVNESLATHSELLNTRINQAFPTGVVPAVLKQPLSSTRSFSATATLVSTVAGNAVPQPTLLVAKESNSEDSSSNSQLKQQSQSVVSTLLNNNQPQQPSVPQLIQANLKGQTTLASATLPASRPLNSGNLQQPESLQAQAIQANSKSYTPAPIVIEVPKPLSNSEVREPVKVQQASPSVSTVQPATGAIEIQVPLPQVATAPTEPSNYNPNIQTPIGDTVSPDLPAIQSPTPYLPPSNPPAFQGFIWPAKGVFTSGYGRRWGRMHKGIDVAAPIGTPIVAVAPGIVRRSGWNSGGYGNLVEIQHPDGSFTRYAHNSRLWVVAGQEVQQGQQIAEMGSTGHSTGPHLHFELHAYGKGAVNPIAYLQRRAS</sequence>
<protein>
    <submittedName>
        <fullName evidence="3">Peptidase M23</fullName>
    </submittedName>
</protein>
<dbReference type="AlphaFoldDB" id="K9VWA2"/>
<dbReference type="KEGG" id="cep:Cri9333_1356"/>
<dbReference type="PATRIC" id="fig|1173022.3.peg.1471"/>
<dbReference type="Pfam" id="PF01551">
    <property type="entry name" value="Peptidase_M23"/>
    <property type="match status" value="1"/>
</dbReference>
<feature type="domain" description="LysM" evidence="2">
    <location>
        <begin position="383"/>
        <end position="427"/>
    </location>
</feature>
<dbReference type="PANTHER" id="PTHR21666:SF270">
    <property type="entry name" value="MUREIN HYDROLASE ACTIVATOR ENVC"/>
    <property type="match status" value="1"/>
</dbReference>
<dbReference type="Gene3D" id="3.10.350.10">
    <property type="entry name" value="LysM domain"/>
    <property type="match status" value="1"/>
</dbReference>
<accession>K9VWA2</accession>
<dbReference type="RefSeq" id="WP_015202373.1">
    <property type="nucleotide sequence ID" value="NC_019753.1"/>
</dbReference>
<dbReference type="InterPro" id="IPR050570">
    <property type="entry name" value="Cell_wall_metabolism_enzyme"/>
</dbReference>
<evidence type="ECO:0000256" key="1">
    <source>
        <dbReference type="SAM" id="MobiDB-lite"/>
    </source>
</evidence>
<dbReference type="SMART" id="SM00257">
    <property type="entry name" value="LysM"/>
    <property type="match status" value="1"/>
</dbReference>
<dbReference type="PANTHER" id="PTHR21666">
    <property type="entry name" value="PEPTIDASE-RELATED"/>
    <property type="match status" value="1"/>
</dbReference>
<dbReference type="PROSITE" id="PS51782">
    <property type="entry name" value="LYSM"/>
    <property type="match status" value="1"/>
</dbReference>
<dbReference type="HOGENOM" id="CLU_015589_1_0_3"/>
<dbReference type="eggNOG" id="COG0739">
    <property type="taxonomic scope" value="Bacteria"/>
</dbReference>